<sequence>MTRRTAPFIGPQGEELSIARRWHIRRWIVGAIALAAVLWFVSIFVFSDRIRWERVGEYLFYEHILNGVVATIWISLAATVLGLVLGVLFAIMKLAKNPVLKWIAEAYIWFFRGTPVLVQLIFWFNLALLLPYITLKIPFTSIGMRWDTNSLISGDTAAILGLGLNLSAYFAETVRAGIMAVDRGQTEAAKAGGMTSSQTMRIIVLPQALKIIIPPTANEFISMLKTTSLIVVVAGNDLMTNASNIYKQNNLVIELLIVCSIWYMFMTAIATYLQSLLEKRFGADRVRAIRGTSIGQRMLDAATGAIRLPVRNGGKGAR</sequence>
<dbReference type="InterPro" id="IPR000515">
    <property type="entry name" value="MetI-like"/>
</dbReference>
<evidence type="ECO:0000256" key="1">
    <source>
        <dbReference type="ARBA" id="ARBA00004651"/>
    </source>
</evidence>
<dbReference type="InterPro" id="IPR043429">
    <property type="entry name" value="ArtM/GltK/GlnP/TcyL/YhdX-like"/>
</dbReference>
<feature type="transmembrane region" description="Helical" evidence="8">
    <location>
        <begin position="27"/>
        <end position="47"/>
    </location>
</feature>
<dbReference type="EMBL" id="FUHU01000045">
    <property type="protein sequence ID" value="SJM67800.1"/>
    <property type="molecule type" value="Genomic_DNA"/>
</dbReference>
<keyword evidence="6 8" id="KW-1133">Transmembrane helix</keyword>
<dbReference type="AlphaFoldDB" id="A0A1R4GI50"/>
<evidence type="ECO:0000259" key="9">
    <source>
        <dbReference type="PROSITE" id="PS50928"/>
    </source>
</evidence>
<evidence type="ECO:0000256" key="3">
    <source>
        <dbReference type="ARBA" id="ARBA00022475"/>
    </source>
</evidence>
<keyword evidence="5" id="KW-0029">Amino-acid transport</keyword>
<dbReference type="Pfam" id="PF00528">
    <property type="entry name" value="BPD_transp_1"/>
    <property type="match status" value="1"/>
</dbReference>
<evidence type="ECO:0000313" key="11">
    <source>
        <dbReference type="Proteomes" id="UP000195787"/>
    </source>
</evidence>
<evidence type="ECO:0000256" key="7">
    <source>
        <dbReference type="ARBA" id="ARBA00023136"/>
    </source>
</evidence>
<proteinExistence type="inferred from homology"/>
<dbReference type="FunFam" id="1.10.3720.10:FF:000006">
    <property type="entry name" value="Glutamate/aspartate ABC transporter, permease protein GltK"/>
    <property type="match status" value="1"/>
</dbReference>
<comment type="similarity">
    <text evidence="8">Belongs to the binding-protein-dependent transport system permease family.</text>
</comment>
<dbReference type="RefSeq" id="WP_086992809.1">
    <property type="nucleotide sequence ID" value="NZ_FUHU01000045.1"/>
</dbReference>
<dbReference type="PANTHER" id="PTHR30614:SF0">
    <property type="entry name" value="L-CYSTINE TRANSPORT SYSTEM PERMEASE PROTEIN TCYL"/>
    <property type="match status" value="1"/>
</dbReference>
<dbReference type="OrthoDB" id="92598at2"/>
<feature type="transmembrane region" description="Helical" evidence="8">
    <location>
        <begin position="150"/>
        <end position="171"/>
    </location>
</feature>
<feature type="transmembrane region" description="Helical" evidence="8">
    <location>
        <begin position="251"/>
        <end position="273"/>
    </location>
</feature>
<evidence type="ECO:0000256" key="4">
    <source>
        <dbReference type="ARBA" id="ARBA00022692"/>
    </source>
</evidence>
<organism evidence="10 11">
    <name type="scientific">Agrococcus casei LMG 22410</name>
    <dbReference type="NCBI Taxonomy" id="1255656"/>
    <lineage>
        <taxon>Bacteria</taxon>
        <taxon>Bacillati</taxon>
        <taxon>Actinomycetota</taxon>
        <taxon>Actinomycetes</taxon>
        <taxon>Micrococcales</taxon>
        <taxon>Microbacteriaceae</taxon>
        <taxon>Agrococcus</taxon>
    </lineage>
</organism>
<dbReference type="CDD" id="cd06261">
    <property type="entry name" value="TM_PBP2"/>
    <property type="match status" value="1"/>
</dbReference>
<evidence type="ECO:0000256" key="8">
    <source>
        <dbReference type="RuleBase" id="RU363032"/>
    </source>
</evidence>
<dbReference type="SUPFAM" id="SSF161098">
    <property type="entry name" value="MetI-like"/>
    <property type="match status" value="1"/>
</dbReference>
<dbReference type="GO" id="GO:0006865">
    <property type="term" value="P:amino acid transport"/>
    <property type="evidence" value="ECO:0007669"/>
    <property type="project" value="UniProtKB-KW"/>
</dbReference>
<reference evidence="10 11" key="1">
    <citation type="submission" date="2017-02" db="EMBL/GenBank/DDBJ databases">
        <authorList>
            <person name="Peterson S.W."/>
        </authorList>
    </citation>
    <scope>NUCLEOTIDE SEQUENCE [LARGE SCALE GENOMIC DNA]</scope>
    <source>
        <strain evidence="10 11">LMG 22410</strain>
    </source>
</reference>
<feature type="transmembrane region" description="Helical" evidence="8">
    <location>
        <begin position="67"/>
        <end position="95"/>
    </location>
</feature>
<evidence type="ECO:0000313" key="10">
    <source>
        <dbReference type="EMBL" id="SJM67800.1"/>
    </source>
</evidence>
<feature type="domain" description="ABC transmembrane type-1" evidence="9">
    <location>
        <begin position="68"/>
        <end position="274"/>
    </location>
</feature>
<keyword evidence="4 8" id="KW-0812">Transmembrane</keyword>
<keyword evidence="7 8" id="KW-0472">Membrane</keyword>
<name>A0A1R4GI50_9MICO</name>
<dbReference type="InterPro" id="IPR010065">
    <property type="entry name" value="AA_ABC_transptr_permease_3TM"/>
</dbReference>
<evidence type="ECO:0000256" key="5">
    <source>
        <dbReference type="ARBA" id="ARBA00022970"/>
    </source>
</evidence>
<evidence type="ECO:0000256" key="6">
    <source>
        <dbReference type="ARBA" id="ARBA00022989"/>
    </source>
</evidence>
<comment type="subcellular location">
    <subcellularLocation>
        <location evidence="1 8">Cell membrane</location>
        <topology evidence="1 8">Multi-pass membrane protein</topology>
    </subcellularLocation>
</comment>
<keyword evidence="2 8" id="KW-0813">Transport</keyword>
<dbReference type="PANTHER" id="PTHR30614">
    <property type="entry name" value="MEMBRANE COMPONENT OF AMINO ACID ABC TRANSPORTER"/>
    <property type="match status" value="1"/>
</dbReference>
<gene>
    <name evidence="10" type="ORF">CZ674_12140</name>
</gene>
<keyword evidence="3" id="KW-1003">Cell membrane</keyword>
<keyword evidence="11" id="KW-1185">Reference proteome</keyword>
<dbReference type="Proteomes" id="UP000195787">
    <property type="component" value="Unassembled WGS sequence"/>
</dbReference>
<dbReference type="GO" id="GO:0043190">
    <property type="term" value="C:ATP-binding cassette (ABC) transporter complex"/>
    <property type="evidence" value="ECO:0007669"/>
    <property type="project" value="InterPro"/>
</dbReference>
<accession>A0A1R4GI50</accession>
<evidence type="ECO:0000256" key="2">
    <source>
        <dbReference type="ARBA" id="ARBA00022448"/>
    </source>
</evidence>
<dbReference type="InterPro" id="IPR035906">
    <property type="entry name" value="MetI-like_sf"/>
</dbReference>
<dbReference type="GO" id="GO:0022857">
    <property type="term" value="F:transmembrane transporter activity"/>
    <property type="evidence" value="ECO:0007669"/>
    <property type="project" value="InterPro"/>
</dbReference>
<dbReference type="Gene3D" id="1.10.3720.10">
    <property type="entry name" value="MetI-like"/>
    <property type="match status" value="1"/>
</dbReference>
<dbReference type="GeneID" id="303173956"/>
<protein>
    <submittedName>
        <fullName evidence="10">ABC-type amino acid transport system, permease component</fullName>
    </submittedName>
</protein>
<dbReference type="PROSITE" id="PS50928">
    <property type="entry name" value="ABC_TM1"/>
    <property type="match status" value="1"/>
</dbReference>
<dbReference type="NCBIfam" id="TIGR01726">
    <property type="entry name" value="HEQRo_perm_3TM"/>
    <property type="match status" value="1"/>
</dbReference>